<dbReference type="AlphaFoldDB" id="A0A388T7U1"/>
<organism evidence="2 3">
    <name type="scientific">Termititenax aidoneus</name>
    <dbReference type="NCBI Taxonomy" id="2218524"/>
    <lineage>
        <taxon>Bacteria</taxon>
        <taxon>Bacillati</taxon>
        <taxon>Candidatus Margulisiibacteriota</taxon>
        <taxon>Candidatus Termititenacia</taxon>
        <taxon>Candidatus Termititenacales</taxon>
        <taxon>Candidatus Termititenacaceae</taxon>
        <taxon>Candidatus Termititenax</taxon>
    </lineage>
</organism>
<gene>
    <name evidence="2" type="ORF">NO1_0119</name>
</gene>
<keyword evidence="3" id="KW-1185">Reference proteome</keyword>
<comment type="caution">
    <text evidence="2">The sequence shown here is derived from an EMBL/GenBank/DDBJ whole genome shotgun (WGS) entry which is preliminary data.</text>
</comment>
<feature type="region of interest" description="Disordered" evidence="1">
    <location>
        <begin position="1"/>
        <end position="28"/>
    </location>
</feature>
<evidence type="ECO:0000313" key="2">
    <source>
        <dbReference type="EMBL" id="GBR72613.1"/>
    </source>
</evidence>
<evidence type="ECO:0000313" key="3">
    <source>
        <dbReference type="Proteomes" id="UP000269352"/>
    </source>
</evidence>
<protein>
    <submittedName>
        <fullName evidence="2">Uncharacterized protein</fullName>
    </submittedName>
</protein>
<reference evidence="2 3" key="1">
    <citation type="journal article" date="2019" name="ISME J.">
        <title>Genome analyses of uncultured TG2/ZB3 bacteria in 'Margulisbacteria' specifically attached to ectosymbiotic spirochetes of protists in the termite gut.</title>
        <authorList>
            <person name="Utami Y.D."/>
            <person name="Kuwahara H."/>
            <person name="Igai K."/>
            <person name="Murakami T."/>
            <person name="Sugaya K."/>
            <person name="Morikawa T."/>
            <person name="Nagura Y."/>
            <person name="Yuki M."/>
            <person name="Deevong P."/>
            <person name="Inoue T."/>
            <person name="Kihara K."/>
            <person name="Lo N."/>
            <person name="Yamada A."/>
            <person name="Ohkuma M."/>
            <person name="Hongoh Y."/>
        </authorList>
    </citation>
    <scope>NUCLEOTIDE SEQUENCE [LARGE SCALE GENOMIC DNA]</scope>
    <source>
        <strain evidence="2">NkOx7-01</strain>
    </source>
</reference>
<dbReference type="EMBL" id="BGZN01000001">
    <property type="protein sequence ID" value="GBR72613.1"/>
    <property type="molecule type" value="Genomic_DNA"/>
</dbReference>
<proteinExistence type="predicted"/>
<evidence type="ECO:0000256" key="1">
    <source>
        <dbReference type="SAM" id="MobiDB-lite"/>
    </source>
</evidence>
<sequence length="112" mass="12616">MSDINISAAGGLAKYDTTGPEQKPDGKITNADLNYILSDPEKKEKLLEDIAEEAINADNKGQKAKADELKIAYFDISNDLVKTLQVIELKWLREDLLDKTLKKWNIEPNLTR</sequence>
<dbReference type="Proteomes" id="UP000269352">
    <property type="component" value="Unassembled WGS sequence"/>
</dbReference>
<name>A0A388T7U1_TERA1</name>
<accession>A0A388T7U1</accession>